<feature type="region of interest" description="Disordered" evidence="1">
    <location>
        <begin position="28"/>
        <end position="51"/>
    </location>
</feature>
<dbReference type="EMBL" id="CP001998">
    <property type="protein sequence ID" value="ADE55259.1"/>
    <property type="molecule type" value="Genomic_DNA"/>
</dbReference>
<dbReference type="AlphaFoldDB" id="D5EM99"/>
<dbReference type="Proteomes" id="UP000000925">
    <property type="component" value="Chromosome"/>
</dbReference>
<sequence length="640" mass="72685">MKWMLPLIGLLFGFGVGVLMPTRDGRGADELVSSRSTGDQRTKSGDQVSSEHVELSTEAMNRLSKGGLDQAFIDSLEDKSQFEQLGLLYARIRDAQLDDYPSLFEALDKQTSSTRWMMQSILMTRWVDENPQAVLAYIESQPEDQQWRLRNSFYGTWAKADPDAAFSAAMGIANPRFRSYAINSIVNSITHDEPRRAVEMALEVNDGTHQSDWMFESIFRTWGRQDVTAARQAAMNLPEGKIRTRALTGAMQHWMQEDPESALDWLNAQEASSTIFTVRQRAFQRFMDHQPEEAKRFIEAETDPFQRREMVNGIHFGNHNWKRDFSETEAVFDWLGTVVTGDTYDRKVGDVVRAMTDMDSAMAMEFAMQLRPGNARMNALGSVASRLAERDPVAAVDFLNQMEYRDERERVISNMSWNLARNHPETARRLVEESGDELIQQRMVNPLVQEWVKYDRGAALLWVEGLVDDSARQNGYSTVLGSWIQSDPQSALSYIGQGLEGGAQYYRNAFSTWSRQDPEMAIAWLDELPEDMAGRDGVYRAVADSYVRHDPMAASEWITTLEDGPERDSAVQSLVYQVKRADPEAAFIWSSTITDDGQRANMLRNSISDWKRDDPEAALAAVEASDIDAEEKRPLLEMFD</sequence>
<accession>D5EM99</accession>
<dbReference type="HOGENOM" id="CLU_427428_0_0_0"/>
<name>D5EM99_CORAD</name>
<evidence type="ECO:0000313" key="2">
    <source>
        <dbReference type="EMBL" id="ADE55259.1"/>
    </source>
</evidence>
<evidence type="ECO:0000313" key="3">
    <source>
        <dbReference type="Proteomes" id="UP000000925"/>
    </source>
</evidence>
<keyword evidence="3" id="KW-1185">Reference proteome</keyword>
<proteinExistence type="predicted"/>
<evidence type="ECO:0000256" key="1">
    <source>
        <dbReference type="SAM" id="MobiDB-lite"/>
    </source>
</evidence>
<reference evidence="2 3" key="1">
    <citation type="journal article" date="2010" name="Stand. Genomic Sci.">
        <title>Complete genome sequence of Coraliomargarita akajimensis type strain (04OKA010-24).</title>
        <authorList>
            <person name="Mavromatis K."/>
            <person name="Abt B."/>
            <person name="Brambilla E."/>
            <person name="Lapidus A."/>
            <person name="Copeland A."/>
            <person name="Deshpande S."/>
            <person name="Nolan M."/>
            <person name="Lucas S."/>
            <person name="Tice H."/>
            <person name="Cheng J.F."/>
            <person name="Han C."/>
            <person name="Detter J.C."/>
            <person name="Woyke T."/>
            <person name="Goodwin L."/>
            <person name="Pitluck S."/>
            <person name="Held B."/>
            <person name="Brettin T."/>
            <person name="Tapia R."/>
            <person name="Ivanova N."/>
            <person name="Mikhailova N."/>
            <person name="Pati A."/>
            <person name="Liolios K."/>
            <person name="Chen A."/>
            <person name="Palaniappan K."/>
            <person name="Land M."/>
            <person name="Hauser L."/>
            <person name="Chang Y.J."/>
            <person name="Jeffries C.D."/>
            <person name="Rohde M."/>
            <person name="Goker M."/>
            <person name="Bristow J."/>
            <person name="Eisen J.A."/>
            <person name="Markowitz V."/>
            <person name="Hugenholtz P."/>
            <person name="Klenk H.P."/>
            <person name="Kyrpides N.C."/>
        </authorList>
    </citation>
    <scope>NUCLEOTIDE SEQUENCE [LARGE SCALE GENOMIC DNA]</scope>
    <source>
        <strain evidence="3">DSM 45221 / IAM 15411 / JCM 23193 / KCTC 12865</strain>
    </source>
</reference>
<organism evidence="2 3">
    <name type="scientific">Coraliomargarita akajimensis (strain DSM 45221 / IAM 15411 / JCM 23193 / KCTC 12865 / 04OKA010-24)</name>
    <dbReference type="NCBI Taxonomy" id="583355"/>
    <lineage>
        <taxon>Bacteria</taxon>
        <taxon>Pseudomonadati</taxon>
        <taxon>Verrucomicrobiota</taxon>
        <taxon>Opitutia</taxon>
        <taxon>Puniceicoccales</taxon>
        <taxon>Coraliomargaritaceae</taxon>
        <taxon>Coraliomargarita</taxon>
    </lineage>
</organism>
<gene>
    <name evidence="2" type="ordered locus">Caka_2242</name>
</gene>
<dbReference type="eggNOG" id="COG0803">
    <property type="taxonomic scope" value="Bacteria"/>
</dbReference>
<feature type="compositionally biased region" description="Basic and acidic residues" evidence="1">
    <location>
        <begin position="38"/>
        <end position="51"/>
    </location>
</feature>
<dbReference type="KEGG" id="caa:Caka_2242"/>
<protein>
    <submittedName>
        <fullName evidence="2">Uncharacterized protein</fullName>
    </submittedName>
</protein>